<dbReference type="EMBL" id="JABAHT010000524">
    <property type="protein sequence ID" value="KAF4654590.1"/>
    <property type="molecule type" value="Genomic_DNA"/>
</dbReference>
<proteinExistence type="predicted"/>
<feature type="non-terminal residue" evidence="2">
    <location>
        <position position="1"/>
    </location>
</feature>
<name>A0A7J6L5Y5_PEROL</name>
<accession>A0A7J6L5Y5</accession>
<protein>
    <submittedName>
        <fullName evidence="2">Uncharacterized protein</fullName>
    </submittedName>
</protein>
<dbReference type="OrthoDB" id="442720at2759"/>
<gene>
    <name evidence="2" type="ORF">FOZ61_008165</name>
</gene>
<comment type="caution">
    <text evidence="2">The sequence shown here is derived from an EMBL/GenBank/DDBJ whole genome shotgun (WGS) entry which is preliminary data.</text>
</comment>
<sequence>SSGCRVSLAAALYGYPRDCGDPGGPNVDHRSWSAEKGSHYNLRLRPRCWMLVITSRIYFFNYVNGQTNRTFETRKLSLDEDTASSSSTASWRADVSKISDRLLVGCNTPPSDDGPAVDALDFCNARLLPGFWRAFELPPTGHALLSLTEVVTIAKDATKYMLGAPVNIAVILGSSAESSEALALVCCCIIVLRAAAKDGREAFALYASQRKAQFLTEEESKPAKEWAVASVSVSNIPDWLENINVSMVNLYGEKSLVLERQNLLRNQQRMGASASWKDEEMPIVKGEVYIVAEKCIVNPGEVQEPRLFGAYGCLLPESPHLQKMLASSSGAHYLDLSIDQCDVFDSRLENTGIVLSVLLRPVDEYTPQSTAAPFPPSPEEIGDFLELPSQQNS</sequence>
<dbReference type="Proteomes" id="UP000570595">
    <property type="component" value="Unassembled WGS sequence"/>
</dbReference>
<feature type="region of interest" description="Disordered" evidence="1">
    <location>
        <begin position="367"/>
        <end position="393"/>
    </location>
</feature>
<evidence type="ECO:0000313" key="2">
    <source>
        <dbReference type="EMBL" id="KAF4654590.1"/>
    </source>
</evidence>
<evidence type="ECO:0000313" key="3">
    <source>
        <dbReference type="Proteomes" id="UP000570595"/>
    </source>
</evidence>
<reference evidence="2 3" key="1">
    <citation type="submission" date="2020-04" db="EMBL/GenBank/DDBJ databases">
        <title>Perkinsus olseni comparative genomics.</title>
        <authorList>
            <person name="Bogema D.R."/>
        </authorList>
    </citation>
    <scope>NUCLEOTIDE SEQUENCE [LARGE SCALE GENOMIC DNA]</scope>
    <source>
        <strain evidence="2">ATCC PRA-179</strain>
    </source>
</reference>
<organism evidence="2 3">
    <name type="scientific">Perkinsus olseni</name>
    <name type="common">Perkinsus atlanticus</name>
    <dbReference type="NCBI Taxonomy" id="32597"/>
    <lineage>
        <taxon>Eukaryota</taxon>
        <taxon>Sar</taxon>
        <taxon>Alveolata</taxon>
        <taxon>Perkinsozoa</taxon>
        <taxon>Perkinsea</taxon>
        <taxon>Perkinsida</taxon>
        <taxon>Perkinsidae</taxon>
        <taxon>Perkinsus</taxon>
    </lineage>
</organism>
<evidence type="ECO:0000256" key="1">
    <source>
        <dbReference type="SAM" id="MobiDB-lite"/>
    </source>
</evidence>
<dbReference type="AlphaFoldDB" id="A0A7J6L5Y5"/>